<dbReference type="PANTHER" id="PTHR47824">
    <property type="entry name" value="UBIQUITIN-LIKE DOMAIN-CONTAINING PROTEIN"/>
    <property type="match status" value="1"/>
</dbReference>
<dbReference type="Proteomes" id="UP000823914">
    <property type="component" value="Unassembled WGS sequence"/>
</dbReference>
<evidence type="ECO:0000256" key="1">
    <source>
        <dbReference type="SAM" id="SignalP"/>
    </source>
</evidence>
<gene>
    <name evidence="2" type="ORF">IAA16_02080</name>
</gene>
<dbReference type="SUPFAM" id="SSF53300">
    <property type="entry name" value="vWA-like"/>
    <property type="match status" value="1"/>
</dbReference>
<comment type="caution">
    <text evidence="2">The sequence shown here is derived from an EMBL/GenBank/DDBJ whole genome shotgun (WGS) entry which is preliminary data.</text>
</comment>
<keyword evidence="1" id="KW-0732">Signal</keyword>
<accession>A0A9E2NYL2</accession>
<dbReference type="InterPro" id="IPR036465">
    <property type="entry name" value="vWFA_dom_sf"/>
</dbReference>
<dbReference type="PANTHER" id="PTHR47824:SF3">
    <property type="entry name" value="UBIQUITIN-LIKE DOMAIN-CONTAINING PROTEIN"/>
    <property type="match status" value="1"/>
</dbReference>
<reference evidence="2" key="2">
    <citation type="submission" date="2021-04" db="EMBL/GenBank/DDBJ databases">
        <authorList>
            <person name="Gilroy R."/>
        </authorList>
    </citation>
    <scope>NUCLEOTIDE SEQUENCE</scope>
    <source>
        <strain evidence="2">Gambia15-2214</strain>
    </source>
</reference>
<evidence type="ECO:0000313" key="3">
    <source>
        <dbReference type="Proteomes" id="UP000823914"/>
    </source>
</evidence>
<feature type="chain" id="PRO_5039305670" evidence="1">
    <location>
        <begin position="21"/>
        <end position="397"/>
    </location>
</feature>
<proteinExistence type="predicted"/>
<name>A0A9E2NYL2_9SPIR</name>
<organism evidence="2 3">
    <name type="scientific">Candidatus Treponema excrementipullorum</name>
    <dbReference type="NCBI Taxonomy" id="2838768"/>
    <lineage>
        <taxon>Bacteria</taxon>
        <taxon>Pseudomonadati</taxon>
        <taxon>Spirochaetota</taxon>
        <taxon>Spirochaetia</taxon>
        <taxon>Spirochaetales</taxon>
        <taxon>Treponemataceae</taxon>
        <taxon>Treponema</taxon>
    </lineage>
</organism>
<reference evidence="2" key="1">
    <citation type="journal article" date="2021" name="PeerJ">
        <title>Extensive microbial diversity within the chicken gut microbiome revealed by metagenomics and culture.</title>
        <authorList>
            <person name="Gilroy R."/>
            <person name="Ravi A."/>
            <person name="Getino M."/>
            <person name="Pursley I."/>
            <person name="Horton D.L."/>
            <person name="Alikhan N.F."/>
            <person name="Baker D."/>
            <person name="Gharbi K."/>
            <person name="Hall N."/>
            <person name="Watson M."/>
            <person name="Adriaenssens E.M."/>
            <person name="Foster-Nyarko E."/>
            <person name="Jarju S."/>
            <person name="Secka A."/>
            <person name="Antonio M."/>
            <person name="Oren A."/>
            <person name="Chaudhuri R.R."/>
            <person name="La Ragione R."/>
            <person name="Hildebrand F."/>
            <person name="Pallen M.J."/>
        </authorList>
    </citation>
    <scope>NUCLEOTIDE SEQUENCE</scope>
    <source>
        <strain evidence="2">Gambia15-2214</strain>
    </source>
</reference>
<sequence length="397" mass="44466">MKKLALVFTLCISFIGLGFAQDLTITAEDLRLESVYAEGGKNVIGYNLFIRKKPDINSVMLTETTQDEIGEVTNYAYRARSWNPVNGDEIRMLDGKPLTSEYGKYSIIDSTPEADTKFGEAFCLFIPLEMEYGYPWSRHEIVEVQEGTYINIRSFGALYGDYAEGFKDNPFQIALAPKPPVKKDIPEEVASKVARDFNQKAVSNFYTLAEETDGLFVVSEGSSSVTDDIISVVNELDPSKTAKIVFAIDTTGSMKDDMTALQEKLVPALREATKDFIFLEVGLLLYRDYVDDYEYDGLPIKINPFTEDLDVFEDELMQVSIVGNEGGDTPEAVYEAIYGALEYYDWGQVEQKRIILAGDAEPHEEPWGDKKITRDMVVETAVAGDVHVDAIIIPTKR</sequence>
<feature type="signal peptide" evidence="1">
    <location>
        <begin position="1"/>
        <end position="20"/>
    </location>
</feature>
<protein>
    <submittedName>
        <fullName evidence="2">VWA domain-containing protein</fullName>
    </submittedName>
</protein>
<evidence type="ECO:0000313" key="2">
    <source>
        <dbReference type="EMBL" id="MBU3849335.1"/>
    </source>
</evidence>
<dbReference type="Gene3D" id="3.40.50.410">
    <property type="entry name" value="von Willebrand factor, type A domain"/>
    <property type="match status" value="1"/>
</dbReference>
<dbReference type="AlphaFoldDB" id="A0A9E2NYL2"/>
<dbReference type="EMBL" id="JAHLFV010000047">
    <property type="protein sequence ID" value="MBU3849335.1"/>
    <property type="molecule type" value="Genomic_DNA"/>
</dbReference>